<dbReference type="Proteomes" id="UP000290527">
    <property type="component" value="Unassembled WGS sequence"/>
</dbReference>
<dbReference type="InterPro" id="IPR036820">
    <property type="entry name" value="Archease_dom_sf"/>
</dbReference>
<name>A0A401HQX0_9EURY</name>
<evidence type="ECO:0000256" key="1">
    <source>
        <dbReference type="ARBA" id="ARBA00007963"/>
    </source>
</evidence>
<organism evidence="7 8">
    <name type="scientific">Methanofervidicoccus abyssi</name>
    <dbReference type="NCBI Taxonomy" id="2082189"/>
    <lineage>
        <taxon>Archaea</taxon>
        <taxon>Methanobacteriati</taxon>
        <taxon>Methanobacteriota</taxon>
        <taxon>Methanomada group</taxon>
        <taxon>Methanococci</taxon>
        <taxon>Methanococcales</taxon>
        <taxon>Methanofervidicoccus</taxon>
    </lineage>
</organism>
<feature type="domain" description="Archease" evidence="6">
    <location>
        <begin position="2"/>
        <end position="141"/>
    </location>
</feature>
<dbReference type="GO" id="GO:0005509">
    <property type="term" value="F:calcium ion binding"/>
    <property type="evidence" value="ECO:0007669"/>
    <property type="project" value="UniProtKB-UniRule"/>
</dbReference>
<dbReference type="PANTHER" id="PTHR12682:SF11">
    <property type="entry name" value="PROTEIN ARCHEASE"/>
    <property type="match status" value="1"/>
</dbReference>
<evidence type="ECO:0000256" key="3">
    <source>
        <dbReference type="ARBA" id="ARBA00022723"/>
    </source>
</evidence>
<keyword evidence="8" id="KW-1185">Reference proteome</keyword>
<evidence type="ECO:0000256" key="2">
    <source>
        <dbReference type="ARBA" id="ARBA00022694"/>
    </source>
</evidence>
<dbReference type="InterPro" id="IPR002804">
    <property type="entry name" value="Archease"/>
</dbReference>
<dbReference type="OrthoDB" id="8831at2157"/>
<dbReference type="PANTHER" id="PTHR12682">
    <property type="entry name" value="ARCHEASE"/>
    <property type="match status" value="1"/>
</dbReference>
<gene>
    <name evidence="7" type="ORF">MHHB_P0822</name>
</gene>
<accession>A0A401HQX0</accession>
<dbReference type="SUPFAM" id="SSF69819">
    <property type="entry name" value="MTH1598-like"/>
    <property type="match status" value="1"/>
</dbReference>
<keyword evidence="2 5" id="KW-0819">tRNA processing</keyword>
<reference evidence="7 8" key="1">
    <citation type="journal article" date="2019" name="Int. J. Syst. Evol. Microbiol.">
        <title>Methanofervidicoccus abyssi gen. nov., sp. nov., a hydrogenotrophic methanogen, isolated from a hydrothermal vent chimney in the Mid-Cayman Spreading Center, the Caribbean Sea.</title>
        <authorList>
            <person name="Sakai S."/>
            <person name="Takaki Y."/>
            <person name="Miyazaki M."/>
            <person name="Ogawara M."/>
            <person name="Yanagawa K."/>
            <person name="Miyazaki J."/>
            <person name="Takai K."/>
        </authorList>
    </citation>
    <scope>NUCLEOTIDE SEQUENCE [LARGE SCALE GENOMIC DNA]</scope>
    <source>
        <strain evidence="7 8">HHB</strain>
    </source>
</reference>
<sequence length="141" mass="16509">MYKYFGTMADMGVIAEGETLEEAFREAARALTDLMVDINTVERKVRKKITVKSEDLYSLLYDFLTEILIIRDSEGIVFSDFDIKIERDKENDGYSLECIAYGEELNRKKHTPKEEVKAITYHKMEIEEKDGRYTIKYIVDI</sequence>
<dbReference type="AlphaFoldDB" id="A0A401HQX0"/>
<protein>
    <recommendedName>
        <fullName evidence="5">Protein archease</fullName>
    </recommendedName>
</protein>
<evidence type="ECO:0000256" key="5">
    <source>
        <dbReference type="HAMAP-Rule" id="MF_01222"/>
    </source>
</evidence>
<dbReference type="Pfam" id="PF01951">
    <property type="entry name" value="Archease"/>
    <property type="match status" value="1"/>
</dbReference>
<comment type="caution">
    <text evidence="7">The sequence shown here is derived from an EMBL/GenBank/DDBJ whole genome shotgun (WGS) entry which is preliminary data.</text>
</comment>
<proteinExistence type="inferred from homology"/>
<evidence type="ECO:0000259" key="6">
    <source>
        <dbReference type="Pfam" id="PF01951"/>
    </source>
</evidence>
<evidence type="ECO:0000313" key="7">
    <source>
        <dbReference type="EMBL" id="GBF36592.1"/>
    </source>
</evidence>
<feature type="binding site" evidence="5">
    <location>
        <position position="10"/>
    </location>
    <ligand>
        <name>Ca(2+)</name>
        <dbReference type="ChEBI" id="CHEBI:29108"/>
    </ligand>
</feature>
<dbReference type="RefSeq" id="WP_131007352.1">
    <property type="nucleotide sequence ID" value="NZ_BFAX01000003.1"/>
</dbReference>
<feature type="binding site" evidence="5">
    <location>
        <position position="140"/>
    </location>
    <ligand>
        <name>Ca(2+)</name>
        <dbReference type="ChEBI" id="CHEBI:29108"/>
    </ligand>
</feature>
<dbReference type="NCBIfam" id="NF001617">
    <property type="entry name" value="PRK00407.1"/>
    <property type="match status" value="1"/>
</dbReference>
<dbReference type="EMBL" id="BFAX01000003">
    <property type="protein sequence ID" value="GBF36592.1"/>
    <property type="molecule type" value="Genomic_DNA"/>
</dbReference>
<evidence type="ECO:0000256" key="4">
    <source>
        <dbReference type="ARBA" id="ARBA00022837"/>
    </source>
</evidence>
<comment type="similarity">
    <text evidence="1 5">Belongs to the archease family.</text>
</comment>
<comment type="function">
    <text evidence="5">Activates the tRNA-splicing ligase complex by facilitating the enzymatic turnover of catalytic subunit RtcB. Acts by promoting the guanylylation of RtcB, a key intermediate step in tRNA ligation. Can also alter the NTP specificity of RtcB such that ATP, dGTP or ITP is used efficiently.</text>
</comment>
<dbReference type="GO" id="GO:0006388">
    <property type="term" value="P:tRNA splicing, via endonucleolytic cleavage and ligation"/>
    <property type="evidence" value="ECO:0007669"/>
    <property type="project" value="UniProtKB-UniRule"/>
</dbReference>
<feature type="binding site" evidence="5">
    <location>
        <position position="141"/>
    </location>
    <ligand>
        <name>Ca(2+)</name>
        <dbReference type="ChEBI" id="CHEBI:29108"/>
    </ligand>
</feature>
<dbReference type="InterPro" id="IPR023572">
    <property type="entry name" value="Archease_dom"/>
</dbReference>
<dbReference type="HAMAP" id="MF_01222">
    <property type="entry name" value="Archease_arch"/>
    <property type="match status" value="1"/>
</dbReference>
<dbReference type="Gene3D" id="3.55.10.10">
    <property type="entry name" value="Archease domain"/>
    <property type="match status" value="1"/>
</dbReference>
<keyword evidence="4 5" id="KW-0106">Calcium</keyword>
<evidence type="ECO:0000313" key="8">
    <source>
        <dbReference type="Proteomes" id="UP000290527"/>
    </source>
</evidence>
<keyword evidence="3 5" id="KW-0479">Metal-binding</keyword>
<dbReference type="InterPro" id="IPR022952">
    <property type="entry name" value="Archease_arc"/>
</dbReference>